<comment type="caution">
    <text evidence="3">The sequence shown here is derived from an EMBL/GenBank/DDBJ whole genome shotgun (WGS) entry which is preliminary data.</text>
</comment>
<dbReference type="RefSeq" id="WP_105328612.1">
    <property type="nucleotide sequence ID" value="NZ_PUHY01000005.1"/>
</dbReference>
<feature type="chain" id="PRO_5015405221" description="Carboxypeptidase regulatory-like domain-containing protein" evidence="2">
    <location>
        <begin position="26"/>
        <end position="138"/>
    </location>
</feature>
<dbReference type="AlphaFoldDB" id="A0A2S8FYU9"/>
<evidence type="ECO:0000256" key="2">
    <source>
        <dbReference type="SAM" id="SignalP"/>
    </source>
</evidence>
<dbReference type="InterPro" id="IPR013783">
    <property type="entry name" value="Ig-like_fold"/>
</dbReference>
<evidence type="ECO:0008006" key="5">
    <source>
        <dbReference type="Google" id="ProtNLM"/>
    </source>
</evidence>
<gene>
    <name evidence="3" type="ORF">C5Y83_05300</name>
</gene>
<feature type="signal peptide" evidence="2">
    <location>
        <begin position="1"/>
        <end position="25"/>
    </location>
</feature>
<organism evidence="3 4">
    <name type="scientific">Blastopirellula marina</name>
    <dbReference type="NCBI Taxonomy" id="124"/>
    <lineage>
        <taxon>Bacteria</taxon>
        <taxon>Pseudomonadati</taxon>
        <taxon>Planctomycetota</taxon>
        <taxon>Planctomycetia</taxon>
        <taxon>Pirellulales</taxon>
        <taxon>Pirellulaceae</taxon>
        <taxon>Blastopirellula</taxon>
    </lineage>
</organism>
<keyword evidence="2" id="KW-0732">Signal</keyword>
<reference evidence="3 4" key="1">
    <citation type="submission" date="2018-02" db="EMBL/GenBank/DDBJ databases">
        <title>Comparative genomes isolates from brazilian mangrove.</title>
        <authorList>
            <person name="Araujo J.E."/>
            <person name="Taketani R.G."/>
            <person name="Silva M.C.P."/>
            <person name="Loureco M.V."/>
            <person name="Andreote F.D."/>
        </authorList>
    </citation>
    <scope>NUCLEOTIDE SEQUENCE [LARGE SCALE GENOMIC DNA]</scope>
    <source>
        <strain evidence="3 4">Hex-1 MGV</strain>
    </source>
</reference>
<evidence type="ECO:0000256" key="1">
    <source>
        <dbReference type="SAM" id="MobiDB-lite"/>
    </source>
</evidence>
<evidence type="ECO:0000313" key="4">
    <source>
        <dbReference type="Proteomes" id="UP000238322"/>
    </source>
</evidence>
<dbReference type="OrthoDB" id="290098at2"/>
<dbReference type="InterPro" id="IPR008964">
    <property type="entry name" value="Invasin/intimin_cell_adhesion"/>
</dbReference>
<name>A0A2S8FYU9_9BACT</name>
<dbReference type="SUPFAM" id="SSF49373">
    <property type="entry name" value="Invasin/intimin cell-adhesion fragments"/>
    <property type="match status" value="1"/>
</dbReference>
<dbReference type="EMBL" id="PUHY01000005">
    <property type="protein sequence ID" value="PQO37362.1"/>
    <property type="molecule type" value="Genomic_DNA"/>
</dbReference>
<dbReference type="Gene3D" id="2.60.40.10">
    <property type="entry name" value="Immunoglobulins"/>
    <property type="match status" value="1"/>
</dbReference>
<protein>
    <recommendedName>
        <fullName evidence="5">Carboxypeptidase regulatory-like domain-containing protein</fullName>
    </recommendedName>
</protein>
<dbReference type="Proteomes" id="UP000238322">
    <property type="component" value="Unassembled WGS sequence"/>
</dbReference>
<proteinExistence type="predicted"/>
<evidence type="ECO:0000313" key="3">
    <source>
        <dbReference type="EMBL" id="PQO37362.1"/>
    </source>
</evidence>
<feature type="region of interest" description="Disordered" evidence="1">
    <location>
        <begin position="92"/>
        <end position="121"/>
    </location>
</feature>
<dbReference type="PROSITE" id="PS51257">
    <property type="entry name" value="PROKAR_LIPOPROTEIN"/>
    <property type="match status" value="1"/>
</dbReference>
<sequence>MSRFYSWSAAGFCLVVLFACQGCFGGSGVPLADVEGVVTKDGKPVAAATVVFNPSEGRPSSGTTDEKGTFHLQFTEDYDGAVLGTHNVTISLPGNSAPTGPVASGTRPQRPKGSGIEEFKWPEPVTVEKSGNQFTFDL</sequence>
<accession>A0A2S8FYU9</accession>